<dbReference type="GeneID" id="34572981"/>
<dbReference type="Proteomes" id="UP000177622">
    <property type="component" value="Unassembled WGS sequence"/>
</dbReference>
<organism evidence="1 2">
    <name type="scientific">Penicillium arizonense</name>
    <dbReference type="NCBI Taxonomy" id="1835702"/>
    <lineage>
        <taxon>Eukaryota</taxon>
        <taxon>Fungi</taxon>
        <taxon>Dikarya</taxon>
        <taxon>Ascomycota</taxon>
        <taxon>Pezizomycotina</taxon>
        <taxon>Eurotiomycetes</taxon>
        <taxon>Eurotiomycetidae</taxon>
        <taxon>Eurotiales</taxon>
        <taxon>Aspergillaceae</taxon>
        <taxon>Penicillium</taxon>
    </lineage>
</organism>
<comment type="caution">
    <text evidence="1">The sequence shown here is derived from an EMBL/GenBank/DDBJ whole genome shotgun (WGS) entry which is preliminary data.</text>
</comment>
<dbReference type="STRING" id="1835702.A0A1F5LU01"/>
<proteinExistence type="predicted"/>
<reference evidence="1 2" key="1">
    <citation type="journal article" date="2016" name="Sci. Rep.">
        <title>Penicillium arizonense, a new, genome sequenced fungal species, reveals a high chemical diversity in secreted metabolites.</title>
        <authorList>
            <person name="Grijseels S."/>
            <person name="Nielsen J.C."/>
            <person name="Randelovic M."/>
            <person name="Nielsen J."/>
            <person name="Nielsen K.F."/>
            <person name="Workman M."/>
            <person name="Frisvad J.C."/>
        </authorList>
    </citation>
    <scope>NUCLEOTIDE SEQUENCE [LARGE SCALE GENOMIC DNA]</scope>
    <source>
        <strain evidence="1 2">CBS 141311</strain>
    </source>
</reference>
<dbReference type="RefSeq" id="XP_022491827.1">
    <property type="nucleotide sequence ID" value="XM_022628247.1"/>
</dbReference>
<protein>
    <submittedName>
        <fullName evidence="1">Uncharacterized protein</fullName>
    </submittedName>
</protein>
<evidence type="ECO:0000313" key="1">
    <source>
        <dbReference type="EMBL" id="OGE56399.1"/>
    </source>
</evidence>
<dbReference type="OrthoDB" id="4368961at2759"/>
<dbReference type="InterPro" id="IPR011009">
    <property type="entry name" value="Kinase-like_dom_sf"/>
</dbReference>
<dbReference type="AlphaFoldDB" id="A0A1F5LU01"/>
<name>A0A1F5LU01_PENAI</name>
<keyword evidence="2" id="KW-1185">Reference proteome</keyword>
<accession>A0A1F5LU01</accession>
<dbReference type="Gene3D" id="1.10.510.10">
    <property type="entry name" value="Transferase(Phosphotransferase) domain 1"/>
    <property type="match status" value="1"/>
</dbReference>
<gene>
    <name evidence="1" type="ORF">PENARI_c003G03599</name>
</gene>
<evidence type="ECO:0000313" key="2">
    <source>
        <dbReference type="Proteomes" id="UP000177622"/>
    </source>
</evidence>
<sequence>MFYANENAGDLYEATHLAEIISVLDPPPAEFLALNPEIAASFWDETGKWKGIVLIRENVTIESLEGQMGLPLGFVKFQRRTLTWMPDERATAKELLEDPWLKG</sequence>
<dbReference type="EMBL" id="LXJU01000003">
    <property type="protein sequence ID" value="OGE56399.1"/>
    <property type="molecule type" value="Genomic_DNA"/>
</dbReference>
<dbReference type="SUPFAM" id="SSF56112">
    <property type="entry name" value="Protein kinase-like (PK-like)"/>
    <property type="match status" value="1"/>
</dbReference>